<dbReference type="OrthoDB" id="9785699at2"/>
<dbReference type="HOGENOM" id="CLU_015525_2_2_12"/>
<dbReference type="InterPro" id="IPR007197">
    <property type="entry name" value="rSAM"/>
</dbReference>
<proteinExistence type="predicted"/>
<reference evidence="5 6" key="1">
    <citation type="journal article" date="2012" name="BMC Genomics">
        <title>Comparative genomics of Brachyspira pilosicoli strains: genome rearrangements, reductions and correlation of genetic compliment with phenotypic diversity.</title>
        <authorList>
            <person name="Mappley L.J."/>
            <person name="Black M.L."/>
            <person name="Abuoun M."/>
            <person name="Darby A.C."/>
            <person name="Woodward M.J."/>
            <person name="Parkhill J."/>
            <person name="Turner A.K."/>
            <person name="Bellgard M.I."/>
            <person name="La T."/>
            <person name="Phillips N.D."/>
            <person name="La Ragione R.M."/>
            <person name="Hampson D.J."/>
        </authorList>
    </citation>
    <scope>NUCLEOTIDE SEQUENCE [LARGE SCALE GENOMIC DNA]</scope>
    <source>
        <strain evidence="5">WesB</strain>
    </source>
</reference>
<dbReference type="InterPro" id="IPR040086">
    <property type="entry name" value="MJ0683-like"/>
</dbReference>
<dbReference type="GO" id="GO:0051536">
    <property type="term" value="F:iron-sulfur cluster binding"/>
    <property type="evidence" value="ECO:0007669"/>
    <property type="project" value="UniProtKB-KW"/>
</dbReference>
<evidence type="ECO:0000256" key="3">
    <source>
        <dbReference type="ARBA" id="ARBA00023014"/>
    </source>
</evidence>
<dbReference type="SFLD" id="SFLDG01084">
    <property type="entry name" value="Uncharacterised_Radical_SAM_Su"/>
    <property type="match status" value="1"/>
</dbReference>
<evidence type="ECO:0000313" key="6">
    <source>
        <dbReference type="Proteomes" id="UP000003759"/>
    </source>
</evidence>
<evidence type="ECO:0000256" key="2">
    <source>
        <dbReference type="ARBA" id="ARBA00023004"/>
    </source>
</evidence>
<dbReference type="PATRIC" id="fig|1161918.5.peg.2370"/>
<dbReference type="Gene3D" id="3.80.30.30">
    <property type="match status" value="1"/>
</dbReference>
<keyword evidence="3" id="KW-0411">Iron-sulfur</keyword>
<organism evidence="5 6">
    <name type="scientific">Brachyspira pilosicoli WesB</name>
    <dbReference type="NCBI Taxonomy" id="1161918"/>
    <lineage>
        <taxon>Bacteria</taxon>
        <taxon>Pseudomonadati</taxon>
        <taxon>Spirochaetota</taxon>
        <taxon>Spirochaetia</taxon>
        <taxon>Brachyspirales</taxon>
        <taxon>Brachyspiraceae</taxon>
        <taxon>Brachyspira</taxon>
    </lineage>
</organism>
<dbReference type="Proteomes" id="UP000003759">
    <property type="component" value="Chromosome"/>
</dbReference>
<name>K0JGN1_BRAPL</name>
<dbReference type="RefSeq" id="WP_014932428.1">
    <property type="nucleotide sequence ID" value="NC_018604.1"/>
</dbReference>
<gene>
    <name evidence="5" type="ORF">WESB_0498</name>
</gene>
<dbReference type="InterPro" id="IPR031012">
    <property type="entry name" value="rSAM_mob_pairB"/>
</dbReference>
<accession>K0JGN1</accession>
<protein>
    <submittedName>
        <fullName evidence="5">Radical SAM domain protein</fullName>
    </submittedName>
</protein>
<evidence type="ECO:0000259" key="4">
    <source>
        <dbReference type="Pfam" id="PF04055"/>
    </source>
</evidence>
<feature type="domain" description="Radical SAM core" evidence="4">
    <location>
        <begin position="30"/>
        <end position="189"/>
    </location>
</feature>
<dbReference type="PANTHER" id="PTHR43432">
    <property type="entry name" value="SLR0285 PROTEIN"/>
    <property type="match status" value="1"/>
</dbReference>
<evidence type="ECO:0000313" key="5">
    <source>
        <dbReference type="EMBL" id="CCG55969.1"/>
    </source>
</evidence>
<keyword evidence="1" id="KW-0479">Metal-binding</keyword>
<dbReference type="NCBIfam" id="TIGR04470">
    <property type="entry name" value="rSAM_mob_pairB"/>
    <property type="match status" value="1"/>
</dbReference>
<evidence type="ECO:0000256" key="1">
    <source>
        <dbReference type="ARBA" id="ARBA00022723"/>
    </source>
</evidence>
<dbReference type="AlphaFoldDB" id="K0JGN1"/>
<dbReference type="Pfam" id="PF04055">
    <property type="entry name" value="Radical_SAM"/>
    <property type="match status" value="1"/>
</dbReference>
<dbReference type="CDD" id="cd01335">
    <property type="entry name" value="Radical_SAM"/>
    <property type="match status" value="1"/>
</dbReference>
<dbReference type="EMBL" id="HE793032">
    <property type="protein sequence ID" value="CCG55969.1"/>
    <property type="molecule type" value="Genomic_DNA"/>
</dbReference>
<dbReference type="GO" id="GO:0003824">
    <property type="term" value="F:catalytic activity"/>
    <property type="evidence" value="ECO:0007669"/>
    <property type="project" value="InterPro"/>
</dbReference>
<dbReference type="SFLD" id="SFLDS00029">
    <property type="entry name" value="Radical_SAM"/>
    <property type="match status" value="1"/>
</dbReference>
<sequence length="298" mass="35075">MINLKKIVIKEKKVDTILTKSNLPIAGYSINPYVGCPFGCEYCYATFMKRFTGHTQDWGMFLDVKMWDKIKNPEKYKGKTMIVGSVTDGYNYFEAKYKRTRAFLEEMQGSGINLIITTKSNLVTRDIDLIKTYPNPLVAWSINTLDEKFKKDMDSAPTIKSRIEAMKQVHDEGIRTTCFISPIFPCITDVFTIIEEIKDFCDYIWLENLNLRGTFKPTIINYINEKHPELNDLYNKIYTKKDMSYWERLDKKVQEYADKNGFMYVIDEEPFLKNPTGKPIIINYFYHEKIRQLSKNKY</sequence>
<dbReference type="KEGG" id="bpw:WESB_0498"/>
<dbReference type="InterPro" id="IPR058240">
    <property type="entry name" value="rSAM_sf"/>
</dbReference>
<dbReference type="GO" id="GO:0046872">
    <property type="term" value="F:metal ion binding"/>
    <property type="evidence" value="ECO:0007669"/>
    <property type="project" value="UniProtKB-KW"/>
</dbReference>
<keyword evidence="2" id="KW-0408">Iron</keyword>
<dbReference type="PANTHER" id="PTHR43432:SF6">
    <property type="entry name" value="RADICAL SAM CORE DOMAIN-CONTAINING PROTEIN"/>
    <property type="match status" value="1"/>
</dbReference>
<dbReference type="SUPFAM" id="SSF102114">
    <property type="entry name" value="Radical SAM enzymes"/>
    <property type="match status" value="1"/>
</dbReference>